<dbReference type="PANTHER" id="PTHR38593">
    <property type="entry name" value="BLR2558 PROTEIN"/>
    <property type="match status" value="1"/>
</dbReference>
<evidence type="ECO:0000313" key="4">
    <source>
        <dbReference type="Proteomes" id="UP001218362"/>
    </source>
</evidence>
<reference evidence="3" key="1">
    <citation type="submission" date="2023-03" db="EMBL/GenBank/DDBJ databases">
        <title>Andean soil-derived lignocellulolytic bacterial consortium as a source of novel taxa and putative plastic-active enzymes.</title>
        <authorList>
            <person name="Diaz-Garcia L."/>
            <person name="Chuvochina M."/>
            <person name="Feuerriegel G."/>
            <person name="Bunk B."/>
            <person name="Sproer C."/>
            <person name="Streit W.R."/>
            <person name="Rodriguez L.M."/>
            <person name="Overmann J."/>
            <person name="Jimenez D.J."/>
        </authorList>
    </citation>
    <scope>NUCLEOTIDE SEQUENCE</scope>
    <source>
        <strain evidence="3">MAG 26</strain>
    </source>
</reference>
<dbReference type="Gene3D" id="1.20.1260.10">
    <property type="match status" value="1"/>
</dbReference>
<proteinExistence type="predicted"/>
<dbReference type="AlphaFoldDB" id="A0AAJ5X8C5"/>
<dbReference type="PROSITE" id="PS51257">
    <property type="entry name" value="PROKAR_LIPOPROTEIN"/>
    <property type="match status" value="1"/>
</dbReference>
<sequence length="180" mass="18558">MILRASALTLSLLALMACGSSPGDTASDANNETSTPAPATTVAVQQFVDTVGASDLYETEAGRLAQHKGSAQAVKDFGAMMVKDHANSTADLKAAVATNPDLMLSPQLTADQQAKLDQLKGASGSAFDDAYAMQQVAAHEDALGLLKDYGTSGTEAALRDFAGKAAPVVAHHLEMARKLP</sequence>
<dbReference type="InterPro" id="IPR012347">
    <property type="entry name" value="Ferritin-like"/>
</dbReference>
<evidence type="ECO:0000256" key="1">
    <source>
        <dbReference type="SAM" id="SignalP"/>
    </source>
</evidence>
<feature type="chain" id="PRO_5042600742" evidence="1">
    <location>
        <begin position="27"/>
        <end position="180"/>
    </location>
</feature>
<dbReference type="Proteomes" id="UP001218362">
    <property type="component" value="Chromosome"/>
</dbReference>
<evidence type="ECO:0000259" key="2">
    <source>
        <dbReference type="Pfam" id="PF13628"/>
    </source>
</evidence>
<dbReference type="Pfam" id="PF13628">
    <property type="entry name" value="DUF4142"/>
    <property type="match status" value="1"/>
</dbReference>
<protein>
    <submittedName>
        <fullName evidence="3">DUF4142 domain-containing protein</fullName>
    </submittedName>
</protein>
<organism evidence="3 4">
    <name type="scientific">Candidatus Andeanibacterium colombiense</name>
    <dbReference type="NCBI Taxonomy" id="3121345"/>
    <lineage>
        <taxon>Bacteria</taxon>
        <taxon>Pseudomonadati</taxon>
        <taxon>Pseudomonadota</taxon>
        <taxon>Alphaproteobacteria</taxon>
        <taxon>Sphingomonadales</taxon>
        <taxon>Sphingomonadaceae</taxon>
        <taxon>Candidatus Andeanibacterium</taxon>
    </lineage>
</organism>
<evidence type="ECO:0000313" key="3">
    <source>
        <dbReference type="EMBL" id="WEK47795.1"/>
    </source>
</evidence>
<accession>A0AAJ5X8C5</accession>
<dbReference type="PANTHER" id="PTHR38593:SF1">
    <property type="entry name" value="BLR2558 PROTEIN"/>
    <property type="match status" value="1"/>
</dbReference>
<dbReference type="EMBL" id="CP119316">
    <property type="protein sequence ID" value="WEK47795.1"/>
    <property type="molecule type" value="Genomic_DNA"/>
</dbReference>
<feature type="signal peptide" evidence="1">
    <location>
        <begin position="1"/>
        <end position="26"/>
    </location>
</feature>
<name>A0AAJ5X8C5_9SPHN</name>
<keyword evidence="1" id="KW-0732">Signal</keyword>
<dbReference type="KEGG" id="acob:P0Y56_05730"/>
<dbReference type="InterPro" id="IPR025419">
    <property type="entry name" value="DUF4142"/>
</dbReference>
<feature type="domain" description="DUF4142" evidence="2">
    <location>
        <begin position="45"/>
        <end position="179"/>
    </location>
</feature>
<gene>
    <name evidence="3" type="ORF">P0Y56_05730</name>
</gene>